<sequence>MSIFHPFPRLPTELRVHIWALTVEPRVVEVRVVPHNPGTVQKLVSLTPVPAILQTCREARNLGLYKQAFSEVTATKANAAAGAESRYVWLNLDIDMVSIGKTSFRAFAPVALSIKRLRFERENSDESFYHFEARELRAWVNTEEIHVVCEDWMEAWHGASHEHPWPCALENLWFFDPDDSRVMRSFEMEQMLDERLEEMHRQSEEAVAKAWAEIGYDYPSGARLS</sequence>
<accession>A0ACB9Z5U2</accession>
<reference evidence="1 2" key="1">
    <citation type="journal article" date="2022" name="New Phytol.">
        <title>Ecological generalism drives hyperdiversity of secondary metabolite gene clusters in xylarialean endophytes.</title>
        <authorList>
            <person name="Franco M.E.E."/>
            <person name="Wisecaver J.H."/>
            <person name="Arnold A.E."/>
            <person name="Ju Y.M."/>
            <person name="Slot J.C."/>
            <person name="Ahrendt S."/>
            <person name="Moore L.P."/>
            <person name="Eastman K.E."/>
            <person name="Scott K."/>
            <person name="Konkel Z."/>
            <person name="Mondo S.J."/>
            <person name="Kuo A."/>
            <person name="Hayes R.D."/>
            <person name="Haridas S."/>
            <person name="Andreopoulos B."/>
            <person name="Riley R."/>
            <person name="LaButti K."/>
            <person name="Pangilinan J."/>
            <person name="Lipzen A."/>
            <person name="Amirebrahimi M."/>
            <person name="Yan J."/>
            <person name="Adam C."/>
            <person name="Keymanesh K."/>
            <person name="Ng V."/>
            <person name="Louie K."/>
            <person name="Northen T."/>
            <person name="Drula E."/>
            <person name="Henrissat B."/>
            <person name="Hsieh H.M."/>
            <person name="Youens-Clark K."/>
            <person name="Lutzoni F."/>
            <person name="Miadlikowska J."/>
            <person name="Eastwood D.C."/>
            <person name="Hamelin R.C."/>
            <person name="Grigoriev I.V."/>
            <person name="U'Ren J.M."/>
        </authorList>
    </citation>
    <scope>NUCLEOTIDE SEQUENCE [LARGE SCALE GENOMIC DNA]</scope>
    <source>
        <strain evidence="1 2">CBS 119005</strain>
    </source>
</reference>
<dbReference type="Proteomes" id="UP001497700">
    <property type="component" value="Unassembled WGS sequence"/>
</dbReference>
<comment type="caution">
    <text evidence="1">The sequence shown here is derived from an EMBL/GenBank/DDBJ whole genome shotgun (WGS) entry which is preliminary data.</text>
</comment>
<dbReference type="EMBL" id="MU393451">
    <property type="protein sequence ID" value="KAI4867115.1"/>
    <property type="molecule type" value="Genomic_DNA"/>
</dbReference>
<name>A0ACB9Z5U2_9PEZI</name>
<evidence type="ECO:0000313" key="1">
    <source>
        <dbReference type="EMBL" id="KAI4867115.1"/>
    </source>
</evidence>
<gene>
    <name evidence="1" type="ORF">F4820DRAFT_230088</name>
</gene>
<evidence type="ECO:0000313" key="2">
    <source>
        <dbReference type="Proteomes" id="UP001497700"/>
    </source>
</evidence>
<keyword evidence="2" id="KW-1185">Reference proteome</keyword>
<protein>
    <submittedName>
        <fullName evidence="1">Uncharacterized protein</fullName>
    </submittedName>
</protein>
<proteinExistence type="predicted"/>
<organism evidence="1 2">
    <name type="scientific">Hypoxylon rubiginosum</name>
    <dbReference type="NCBI Taxonomy" id="110542"/>
    <lineage>
        <taxon>Eukaryota</taxon>
        <taxon>Fungi</taxon>
        <taxon>Dikarya</taxon>
        <taxon>Ascomycota</taxon>
        <taxon>Pezizomycotina</taxon>
        <taxon>Sordariomycetes</taxon>
        <taxon>Xylariomycetidae</taxon>
        <taxon>Xylariales</taxon>
        <taxon>Hypoxylaceae</taxon>
        <taxon>Hypoxylon</taxon>
    </lineage>
</organism>